<keyword evidence="2" id="KW-1185">Reference proteome</keyword>
<accession>A0ABR3JAE1</accession>
<sequence>MDDSTGIAALGYWISPDALGVQGQQIVRQIPSFSNVTSIPHTYMLHTSPTPQESAGASNLLSESEYRMCPSSSPPEFFIAYFILPPQSVAFASPRYSSVS</sequence>
<dbReference type="Proteomes" id="UP001556367">
    <property type="component" value="Unassembled WGS sequence"/>
</dbReference>
<comment type="caution">
    <text evidence="1">The sequence shown here is derived from an EMBL/GenBank/DDBJ whole genome shotgun (WGS) entry which is preliminary data.</text>
</comment>
<name>A0ABR3JAE1_9AGAR</name>
<evidence type="ECO:0000313" key="1">
    <source>
        <dbReference type="EMBL" id="KAL0952655.1"/>
    </source>
</evidence>
<protein>
    <submittedName>
        <fullName evidence="1">Uncharacterized protein</fullName>
    </submittedName>
</protein>
<organism evidence="1 2">
    <name type="scientific">Hohenbuehelia grisea</name>
    <dbReference type="NCBI Taxonomy" id="104357"/>
    <lineage>
        <taxon>Eukaryota</taxon>
        <taxon>Fungi</taxon>
        <taxon>Dikarya</taxon>
        <taxon>Basidiomycota</taxon>
        <taxon>Agaricomycotina</taxon>
        <taxon>Agaricomycetes</taxon>
        <taxon>Agaricomycetidae</taxon>
        <taxon>Agaricales</taxon>
        <taxon>Pleurotineae</taxon>
        <taxon>Pleurotaceae</taxon>
        <taxon>Hohenbuehelia</taxon>
    </lineage>
</organism>
<dbReference type="EMBL" id="JASNQZ010000010">
    <property type="protein sequence ID" value="KAL0952655.1"/>
    <property type="molecule type" value="Genomic_DNA"/>
</dbReference>
<proteinExistence type="predicted"/>
<gene>
    <name evidence="1" type="ORF">HGRIS_006898</name>
</gene>
<evidence type="ECO:0000313" key="2">
    <source>
        <dbReference type="Proteomes" id="UP001556367"/>
    </source>
</evidence>
<reference evidence="2" key="1">
    <citation type="submission" date="2024-06" db="EMBL/GenBank/DDBJ databases">
        <title>Multi-omics analyses provide insights into the biosynthesis of the anticancer antibiotic pleurotin in Hohenbuehelia grisea.</title>
        <authorList>
            <person name="Weaver J.A."/>
            <person name="Alberti F."/>
        </authorList>
    </citation>
    <scope>NUCLEOTIDE SEQUENCE [LARGE SCALE GENOMIC DNA]</scope>
    <source>
        <strain evidence="2">T-177</strain>
    </source>
</reference>